<dbReference type="GO" id="GO:0030639">
    <property type="term" value="P:polyketide biosynthetic process"/>
    <property type="evidence" value="ECO:0007669"/>
    <property type="project" value="TreeGrafter"/>
</dbReference>
<evidence type="ECO:0000259" key="4">
    <source>
        <dbReference type="Pfam" id="PF00195"/>
    </source>
</evidence>
<feature type="active site" description="Acyl-thioester intermediate" evidence="3">
    <location>
        <position position="138"/>
    </location>
</feature>
<evidence type="ECO:0000256" key="3">
    <source>
        <dbReference type="PIRSR" id="PIRSR000451-1"/>
    </source>
</evidence>
<dbReference type="Pfam" id="PF02797">
    <property type="entry name" value="Chal_sti_synt_C"/>
    <property type="match status" value="1"/>
</dbReference>
<sequence length="373" mass="39759">MVIAAITGLGSALPAGFDQRALWEGYFRRHFTDNRFAERIFASAGVRRRHSVLDPLREDVSGWSTEARMRRYRREAPPLGHRAATAALADAGVPAEDVGLLAVASCTGYGTPGLDIQLASSLRLAPETQRLFVGHMGCFAALPALGSVADFVVARHRPAVLLCLELTTLHLQPPTAETQQVVSHALFGDAAVALVLQPVADRRAGSGSRPDTHRPVHPAPRLDLVDLAALTDITTRDHMTWDVTDLGFRMGLSPRVPDVLARHVGPVVKNLVARNGLDLPDVRAWAVHPGGPRILDTVQQRLGLPASALTASRSVLAERGNCSSATVLLVLDELIRDGTLDRGGPVVAMAFGPGLTLYAALLHGSARPPAQPS</sequence>
<protein>
    <submittedName>
        <fullName evidence="6">Naringenin-chalcone synthase</fullName>
    </submittedName>
</protein>
<accession>A0AAE3GAR3</accession>
<keyword evidence="2" id="KW-0808">Transferase</keyword>
<dbReference type="Pfam" id="PF00195">
    <property type="entry name" value="Chal_sti_synt_N"/>
    <property type="match status" value="1"/>
</dbReference>
<comment type="caution">
    <text evidence="6">The sequence shown here is derived from an EMBL/GenBank/DDBJ whole genome shotgun (WGS) entry which is preliminary data.</text>
</comment>
<dbReference type="SUPFAM" id="SSF53901">
    <property type="entry name" value="Thiolase-like"/>
    <property type="match status" value="1"/>
</dbReference>
<dbReference type="EMBL" id="JAMTCK010000001">
    <property type="protein sequence ID" value="MCP2163857.1"/>
    <property type="molecule type" value="Genomic_DNA"/>
</dbReference>
<dbReference type="InterPro" id="IPR012328">
    <property type="entry name" value="Chalcone/stilbene_synt_C"/>
</dbReference>
<name>A0AAE3GAR3_9PSEU</name>
<dbReference type="PIRSF" id="PIRSF000451">
    <property type="entry name" value="PKS_III"/>
    <property type="match status" value="1"/>
</dbReference>
<dbReference type="PANTHER" id="PTHR11877:SF46">
    <property type="entry name" value="TYPE III POLYKETIDE SYNTHASE A"/>
    <property type="match status" value="1"/>
</dbReference>
<evidence type="ECO:0000313" key="6">
    <source>
        <dbReference type="EMBL" id="MCP2163857.1"/>
    </source>
</evidence>
<dbReference type="Proteomes" id="UP001206128">
    <property type="component" value="Unassembled WGS sequence"/>
</dbReference>
<organism evidence="6 7">
    <name type="scientific">Goodfellowiella coeruleoviolacea</name>
    <dbReference type="NCBI Taxonomy" id="334858"/>
    <lineage>
        <taxon>Bacteria</taxon>
        <taxon>Bacillati</taxon>
        <taxon>Actinomycetota</taxon>
        <taxon>Actinomycetes</taxon>
        <taxon>Pseudonocardiales</taxon>
        <taxon>Pseudonocardiaceae</taxon>
        <taxon>Goodfellowiella</taxon>
    </lineage>
</organism>
<dbReference type="Gene3D" id="3.40.47.10">
    <property type="match status" value="2"/>
</dbReference>
<dbReference type="CDD" id="cd00831">
    <property type="entry name" value="CHS_like"/>
    <property type="match status" value="1"/>
</dbReference>
<evidence type="ECO:0000256" key="2">
    <source>
        <dbReference type="ARBA" id="ARBA00022679"/>
    </source>
</evidence>
<evidence type="ECO:0000259" key="5">
    <source>
        <dbReference type="Pfam" id="PF02797"/>
    </source>
</evidence>
<dbReference type="InterPro" id="IPR016039">
    <property type="entry name" value="Thiolase-like"/>
</dbReference>
<feature type="domain" description="Chalcone/stilbene synthase C-terminal" evidence="5">
    <location>
        <begin position="236"/>
        <end position="364"/>
    </location>
</feature>
<dbReference type="RefSeq" id="WP_253766851.1">
    <property type="nucleotide sequence ID" value="NZ_JAMTCK010000001.1"/>
</dbReference>
<dbReference type="PANTHER" id="PTHR11877">
    <property type="entry name" value="HYDROXYMETHYLGLUTARYL-COA SYNTHASE"/>
    <property type="match status" value="1"/>
</dbReference>
<dbReference type="AlphaFoldDB" id="A0AAE3GAR3"/>
<dbReference type="InterPro" id="IPR011141">
    <property type="entry name" value="Polyketide_synthase_type-III"/>
</dbReference>
<keyword evidence="7" id="KW-1185">Reference proteome</keyword>
<evidence type="ECO:0000256" key="1">
    <source>
        <dbReference type="ARBA" id="ARBA00005531"/>
    </source>
</evidence>
<comment type="similarity">
    <text evidence="1">Belongs to the thiolase-like superfamily. Chalcone/stilbene synthases family.</text>
</comment>
<evidence type="ECO:0000313" key="7">
    <source>
        <dbReference type="Proteomes" id="UP001206128"/>
    </source>
</evidence>
<proteinExistence type="inferred from homology"/>
<dbReference type="GO" id="GO:0016747">
    <property type="term" value="F:acyltransferase activity, transferring groups other than amino-acyl groups"/>
    <property type="evidence" value="ECO:0007669"/>
    <property type="project" value="InterPro"/>
</dbReference>
<dbReference type="InterPro" id="IPR001099">
    <property type="entry name" value="Chalcone/stilbene_synt_N"/>
</dbReference>
<reference evidence="6" key="1">
    <citation type="submission" date="2022-06" db="EMBL/GenBank/DDBJ databases">
        <title>Genomic Encyclopedia of Archaeal and Bacterial Type Strains, Phase II (KMG-II): from individual species to whole genera.</title>
        <authorList>
            <person name="Goeker M."/>
        </authorList>
    </citation>
    <scope>NUCLEOTIDE SEQUENCE</scope>
    <source>
        <strain evidence="6">DSM 43935</strain>
    </source>
</reference>
<feature type="domain" description="Chalcone/stilbene synthase N-terminal" evidence="4">
    <location>
        <begin position="4"/>
        <end position="195"/>
    </location>
</feature>
<gene>
    <name evidence="6" type="ORF">LX83_000697</name>
</gene>